<dbReference type="AlphaFoldDB" id="A0AAV2PRE6"/>
<evidence type="ECO:0000313" key="2">
    <source>
        <dbReference type="EMBL" id="CAL4063787.1"/>
    </source>
</evidence>
<comment type="caution">
    <text evidence="2">The sequence shown here is derived from an EMBL/GenBank/DDBJ whole genome shotgun (WGS) entry which is preliminary data.</text>
</comment>
<proteinExistence type="predicted"/>
<keyword evidence="1" id="KW-0812">Transmembrane</keyword>
<keyword evidence="3" id="KW-1185">Reference proteome</keyword>
<protein>
    <submittedName>
        <fullName evidence="2">Uncharacterized protein</fullName>
    </submittedName>
</protein>
<reference evidence="2 3" key="1">
    <citation type="submission" date="2024-05" db="EMBL/GenBank/DDBJ databases">
        <authorList>
            <person name="Wallberg A."/>
        </authorList>
    </citation>
    <scope>NUCLEOTIDE SEQUENCE [LARGE SCALE GENOMIC DNA]</scope>
</reference>
<keyword evidence="1" id="KW-0472">Membrane</keyword>
<accession>A0AAV2PRE6</accession>
<feature type="transmembrane region" description="Helical" evidence="1">
    <location>
        <begin position="20"/>
        <end position="38"/>
    </location>
</feature>
<gene>
    <name evidence="2" type="ORF">MNOR_LOCUS3642</name>
</gene>
<dbReference type="Proteomes" id="UP001497623">
    <property type="component" value="Unassembled WGS sequence"/>
</dbReference>
<evidence type="ECO:0000256" key="1">
    <source>
        <dbReference type="SAM" id="Phobius"/>
    </source>
</evidence>
<organism evidence="2 3">
    <name type="scientific">Meganyctiphanes norvegica</name>
    <name type="common">Northern krill</name>
    <name type="synonym">Thysanopoda norvegica</name>
    <dbReference type="NCBI Taxonomy" id="48144"/>
    <lineage>
        <taxon>Eukaryota</taxon>
        <taxon>Metazoa</taxon>
        <taxon>Ecdysozoa</taxon>
        <taxon>Arthropoda</taxon>
        <taxon>Crustacea</taxon>
        <taxon>Multicrustacea</taxon>
        <taxon>Malacostraca</taxon>
        <taxon>Eumalacostraca</taxon>
        <taxon>Eucarida</taxon>
        <taxon>Euphausiacea</taxon>
        <taxon>Euphausiidae</taxon>
        <taxon>Meganyctiphanes</taxon>
    </lineage>
</organism>
<sequence length="101" mass="10942">SHHRAYTSEQLDNPSISTMIARQLIPTIAVALLLLTVVPPTTGVAKPRVAFGPGDVTLPSLKTVKVDVPDRRQKRSNLSPLVDTVFPQGSEIVGFVPEEEE</sequence>
<feature type="non-terminal residue" evidence="2">
    <location>
        <position position="1"/>
    </location>
</feature>
<keyword evidence="1" id="KW-1133">Transmembrane helix</keyword>
<name>A0AAV2PRE6_MEGNR</name>
<dbReference type="EMBL" id="CAXKWB010001268">
    <property type="protein sequence ID" value="CAL4063787.1"/>
    <property type="molecule type" value="Genomic_DNA"/>
</dbReference>
<evidence type="ECO:0000313" key="3">
    <source>
        <dbReference type="Proteomes" id="UP001497623"/>
    </source>
</evidence>